<evidence type="ECO:0000259" key="9">
    <source>
        <dbReference type="Pfam" id="PF20518"/>
    </source>
</evidence>
<evidence type="ECO:0000256" key="6">
    <source>
        <dbReference type="SAM" id="MobiDB-lite"/>
    </source>
</evidence>
<organism evidence="11 12">
    <name type="scientific">Bombyx mori</name>
    <name type="common">Silk moth</name>
    <dbReference type="NCBI Taxonomy" id="7091"/>
    <lineage>
        <taxon>Eukaryota</taxon>
        <taxon>Metazoa</taxon>
        <taxon>Ecdysozoa</taxon>
        <taxon>Arthropoda</taxon>
        <taxon>Hexapoda</taxon>
        <taxon>Insecta</taxon>
        <taxon>Pterygota</taxon>
        <taxon>Neoptera</taxon>
        <taxon>Endopterygota</taxon>
        <taxon>Lepidoptera</taxon>
        <taxon>Glossata</taxon>
        <taxon>Ditrysia</taxon>
        <taxon>Bombycoidea</taxon>
        <taxon>Bombycidae</taxon>
        <taxon>Bombycinae</taxon>
        <taxon>Bombyx</taxon>
    </lineage>
</organism>
<dbReference type="GO" id="GO:0005680">
    <property type="term" value="C:anaphase-promoting complex"/>
    <property type="evidence" value="ECO:0007669"/>
    <property type="project" value="InterPro"/>
</dbReference>
<keyword evidence="12" id="KW-1185">Reference proteome</keyword>
<dbReference type="InterPro" id="IPR046794">
    <property type="entry name" value="Apc1_MidN"/>
</dbReference>
<feature type="domain" description="Anaphase-promoting complex subunit 1 middle" evidence="9">
    <location>
        <begin position="784"/>
        <end position="993"/>
    </location>
</feature>
<reference evidence="12" key="1">
    <citation type="journal article" date="2008" name="Insect Biochem. Mol. Biol.">
        <title>The genome of a lepidopteran model insect, the silkworm Bombyx mori.</title>
        <authorList>
            <consortium name="International Silkworm Genome Consortium"/>
        </authorList>
    </citation>
    <scope>NUCLEOTIDE SEQUENCE [LARGE SCALE GENOMIC DNA]</scope>
    <source>
        <strain evidence="12">p50T</strain>
    </source>
</reference>
<evidence type="ECO:0000256" key="3">
    <source>
        <dbReference type="ARBA" id="ARBA00022737"/>
    </source>
</evidence>
<dbReference type="InterPro" id="IPR049255">
    <property type="entry name" value="Apc1_N"/>
</dbReference>
<dbReference type="Pfam" id="PF18122">
    <property type="entry name" value="APC1_C"/>
    <property type="match status" value="1"/>
</dbReference>
<evidence type="ECO:0000313" key="12">
    <source>
        <dbReference type="Proteomes" id="UP000005204"/>
    </source>
</evidence>
<evidence type="ECO:0000256" key="2">
    <source>
        <dbReference type="ARBA" id="ARBA00022618"/>
    </source>
</evidence>
<dbReference type="GO" id="GO:0051301">
    <property type="term" value="P:cell division"/>
    <property type="evidence" value="ECO:0007669"/>
    <property type="project" value="UniProtKB-KW"/>
</dbReference>
<dbReference type="PANTHER" id="PTHR12827:SF3">
    <property type="entry name" value="ANAPHASE-PROMOTING COMPLEX SUBUNIT 1"/>
    <property type="match status" value="1"/>
</dbReference>
<dbReference type="EnsemblMetazoa" id="XM_038017120.1">
    <property type="protein sequence ID" value="XP_037873048.1"/>
    <property type="gene ID" value="LOC101739449"/>
</dbReference>
<feature type="domain" description="Anaphase-promoting complex subunit 1 C-terminal" evidence="8">
    <location>
        <begin position="2930"/>
        <end position="3131"/>
    </location>
</feature>
<dbReference type="Pfam" id="PF20518">
    <property type="entry name" value="Apc1_MidN"/>
    <property type="match status" value="1"/>
</dbReference>
<evidence type="ECO:0000259" key="10">
    <source>
        <dbReference type="Pfam" id="PF21282"/>
    </source>
</evidence>
<dbReference type="GO" id="GO:0031145">
    <property type="term" value="P:anaphase-promoting complex-dependent catabolic process"/>
    <property type="evidence" value="ECO:0007669"/>
    <property type="project" value="TreeGrafter"/>
</dbReference>
<keyword evidence="3" id="KW-0677">Repeat</keyword>
<evidence type="ECO:0008006" key="13">
    <source>
        <dbReference type="Google" id="ProtNLM"/>
    </source>
</evidence>
<keyword evidence="2" id="KW-0132">Cell division</keyword>
<feature type="region of interest" description="Disordered" evidence="6">
    <location>
        <begin position="77"/>
        <end position="100"/>
    </location>
</feature>
<dbReference type="InterPro" id="IPR024990">
    <property type="entry name" value="Apc1"/>
</dbReference>
<proteinExistence type="inferred from homology"/>
<dbReference type="Pfam" id="PF21282">
    <property type="entry name" value="APC1_3rd"/>
    <property type="match status" value="1"/>
</dbReference>
<dbReference type="GO" id="GO:0060090">
    <property type="term" value="F:molecular adaptor activity"/>
    <property type="evidence" value="ECO:0007669"/>
    <property type="project" value="TreeGrafter"/>
</dbReference>
<evidence type="ECO:0000256" key="5">
    <source>
        <dbReference type="ARBA" id="ARBA00023306"/>
    </source>
</evidence>
<evidence type="ECO:0000259" key="8">
    <source>
        <dbReference type="Pfam" id="PF18122"/>
    </source>
</evidence>
<dbReference type="Proteomes" id="UP000005204">
    <property type="component" value="Unassembled WGS sequence"/>
</dbReference>
<dbReference type="InterPro" id="IPR041221">
    <property type="entry name" value="APC1_C"/>
</dbReference>
<name>A0A8R2M5B9_BOMMO</name>
<dbReference type="PANTHER" id="PTHR12827">
    <property type="entry name" value="MEIOTIC CHECKPOINT REGULATOR TSG24 FAMILY MEMBER"/>
    <property type="match status" value="1"/>
</dbReference>
<evidence type="ECO:0000259" key="7">
    <source>
        <dbReference type="Pfam" id="PF12859"/>
    </source>
</evidence>
<comment type="similarity">
    <text evidence="1">Belongs to the APC1 family.</text>
</comment>
<feature type="domain" description="Anaphase-promoting complex subunit 1 N-terminal" evidence="7">
    <location>
        <begin position="159"/>
        <end position="373"/>
    </location>
</feature>
<feature type="region of interest" description="Disordered" evidence="6">
    <location>
        <begin position="121"/>
        <end position="158"/>
    </location>
</feature>
<evidence type="ECO:0000313" key="11">
    <source>
        <dbReference type="EnsemblMetazoa" id="XP_037873048.1"/>
    </source>
</evidence>
<feature type="domain" description="Anaphase-promoting complex subunit 1 beta-sandwich" evidence="10">
    <location>
        <begin position="2814"/>
        <end position="2894"/>
    </location>
</feature>
<dbReference type="InterPro" id="IPR011989">
    <property type="entry name" value="ARM-like"/>
</dbReference>
<protein>
    <recommendedName>
        <fullName evidence="13">Anaphase-promoting complex subunit 1</fullName>
    </recommendedName>
</protein>
<dbReference type="GO" id="GO:0007091">
    <property type="term" value="P:metaphase/anaphase transition of mitotic cell cycle"/>
    <property type="evidence" value="ECO:0007669"/>
    <property type="project" value="TreeGrafter"/>
</dbReference>
<evidence type="ECO:0000256" key="4">
    <source>
        <dbReference type="ARBA" id="ARBA00022776"/>
    </source>
</evidence>
<dbReference type="GO" id="GO:0070979">
    <property type="term" value="P:protein K11-linked ubiquitination"/>
    <property type="evidence" value="ECO:0007669"/>
    <property type="project" value="TreeGrafter"/>
</dbReference>
<dbReference type="Gene3D" id="1.25.10.10">
    <property type="entry name" value="Leucine-rich Repeat Variant"/>
    <property type="match status" value="2"/>
</dbReference>
<reference evidence="11" key="2">
    <citation type="submission" date="2022-06" db="UniProtKB">
        <authorList>
            <consortium name="EnsemblMetazoa"/>
        </authorList>
    </citation>
    <scope>IDENTIFICATION</scope>
    <source>
        <strain evidence="11">p50T (Dazao)</strain>
    </source>
</reference>
<accession>A0A8R2M5B9</accession>
<evidence type="ECO:0000256" key="1">
    <source>
        <dbReference type="ARBA" id="ARBA00010547"/>
    </source>
</evidence>
<keyword evidence="4" id="KW-0498">Mitosis</keyword>
<sequence>MIAASEPLEFVPHGRTVLANHPGQIYGKGHNTSASENSLLYKLTNCAIKDESLLENKNNEAQEWWCIREVFYREQNDVEDEPEPKYDNSESFRPPSRLKPDFNISIKSELMTAKKMETECISSAGPSRGSSANSSSNLSKKFNLSSGQNNTKNRPLNHKTDCSYEEELYVKGCTAIWSKGLISTPATKISGPEQRETISCYTIDSPIKHAVFCNFHVDINNTMLIDALNSQIGDFKKNIKVEDTTEHIKTKIMPSIILFDSKCMRTYASDGREYITSIPFQVKNVWPMKYGVLLEKEAKPSAQNSMLPTSFMKFNDSHNSTFCKSKTTFPFNMSAKLRAESLSVFEQDVPLPTCFSLVHPLDEVTPVLMKSPTHGLQYFSDGDLQIIFVNTNPSIMLLYDWKLSSHSLWRIRKATRDECLTMCPNVNTTTTVFSQSDYIGSPMHSHRNTSNWTVLGSPFQSRRAPGSPVTSRSKLNSPMANVFHQQGLSPHASIGQASSTSMMANTLPQNPPALPLYPDVCLDHIWTDSQTIRRDPLDNVSGLKTFLHTDLVGHDYLCFIVKTMGTSKLQILRLQKSHSHGQSSKTNLIVGAVSTVLAKDAVVLDHLKMMALIDEAGNIILQSGNNVVGKVHVGGVLARLMDSPYTKRSSFQSPFPRRSSLLPSRCADASAFDDSALHLLSPVPHAAASRPTHKEPLGLTGLCDAAGARLTLRFDSRVMYRVALPALCCSALVARCRAALTAILPRDVCMQVIIKWYGVRNAPGSQDLTPEQEWNMFSGLLLSLIGYDVEKLQSQHNDETEQTEVVSKKQKTSSDGTLEDWDYLLNSRLHKNFSEPLSIMLNLPIAGIDTKQHHKSNIDTGAASQFNSNAMLFPYTMQILFAFHLLYEETKLNTLLYSDLKPLSIFLYRLSRDLKLDSYVNHYWLDFPTDFDIEYEDGDSLISDNCASKLNEPSYFTKEPPNVFFYLDSMLKEADVGLYPHLLDVNNTSRDLIEVVSTAGCGRGGVRRVGGREHVASSTPRARAPPHRPHAAAVLQLCQRGITTRDIDNLPPAVALLLLSVFSRCKAEPPLDWPAEAYNLVMREDLAIQAEIAETIKNNRDYLETLALEVAEKETAYTQAGGAAEELPRGDDGDASTGMEHLNTKLLGLLYPDDRRMAEVLNLLQSSQPVTVNLTQRPEVSDHDFIEEQEKYLYAVSTRTMALPVARGMATLRTSPWACTEPARVARTCVWARGGAPHAELSPQALCWPSFHSGVATALCLVPLVPTSIDTAFVLYNKPRGTAEMSSEHAGFLMGLGLNGHLRDMPFMNIYEYLVKCNEMISIGLLLGLAATYRGTMDVQATKMLSIHLEPLLPPTSVELDIQQNILVAALMGVGLLYQGTAHAHYTQVLLNEIGKPPGPEAESCVEREGYALAAGLALGLVCAGAWRDVPRRVPHALRTYMLGGDRPAAHGQCTLPLYYTPTATAWSARATRWRPGWRWGWCARARGGTCRAACRTRCAPTCWAATGPPRTVSAPSLSTILLLRLRGARGLRAGGRAGAGAGVRGRVAGRAAPRAARAAHLHAGRRPARRARSVHPPSLLYSYCDCVEREGYALAAGLALGLVCAGAWRDVPRRVPHALRTYMLGGDRPAAHGQCTLPLYYTPTATAWSARATRWRPGWRWGWCARARGGTCRAACRTRCAPTCWAATGPPRTVSAPSLSTILLLRLRGARGLRAGGRAGAGAGVRGRVAGRAAPRAARAAHLHAGRRPARRARSVHPPSLLYSYCDCVEREGYALAAGLALGLVCAGAWRDVPRRVPHALRTYMLGGDRPAAHGQCTLPLYYTPTATAWSARATRWRPGWRWGWCARARGGTCRAACRTRCAPTCWAATGPPRTVSAPSLSTILLLRLRGARGLRAGGRAGAGAGVRGRVAGRAAPRAARAAHLHAGRRPARRARSVHPPSLLYSYCDCVEREGYALAAGLALGLVCAGAWRDVPRRVPHALRTYMLGGDRPAAHGQCTLPLYYTPTATAWSARATRWRPGWRWGWCARARGGTCRAACRTRCAPTCWAATGPPRTVSAPSLSTILLLRLRGARGLRAGGRAGAGAGVRGRVAGRAAPRAARAAHLHAGRRPARRARSVHPPSLLYSYCDCVEREGYALAAGLALGLVCAGAWRDVPRRVPHALRTYMLGGDRPAAHGQCTLPLYYTPTATAWSARATRWRPGWRWGWCARARGGTCRAACRTRCAPTCWAATGPPRTVSAPSLSTILLLRLRGARGLRAGGRAGAGAGVRGRVAGRAAPRAARAAHLHAGRRPARRARSVHPPSPLYSYCDCVEREGYALAAGLALGLVCAGAWRDVPRRVPHALRTYMLGGDRPAAHGQCTLPLYYTPTATAWSARATRWRPGWRWGWCARARGGMCRAACRTRCAPTCWAATGPPRTVSAPSLSTILLLRLRGARGLRAGGRAGAGAGVRGRVAGCAAPRAARAAHLHAGRRPARRARSVHPPSLLYSYCDCVEREGYALAAGLALGLVCAGAWRDVPRRVPHALRTYMLGGDRPAAHGGQRERCKPGVNLDVTSPGGTVALGLLYLRAGRRAPAAWLQPPDTAYQLDYVRPDLLMLRVIARGLMLWDSIEASEEWIEDQVPETIKPYCFVKPTEDNIDYEAMNQAYCNIVAGAAFALGLRFAGSGDADARDAVLHHARALAALADTALAELAGRSTLEYTLCVCLLAAGMIMAGRGDLSLLRMCRRLRARVPAPGAAAPPLTHGGQMAIHCTIGLLFLGGGRCTLSTTPTAVAALLAAFFPKFPTHSEDNRYHLQALRHLYVLAVEPRLLLPRDIDTGELCYAHIQVIDLQGSVRQMKAPCILPELDKLKEVKIDDPRYWPITFQRDRNWDQLKLFLEYTWCVEVKQRAGCLPHRHDPHGFLTMLAQSLTLDKANTWSIITQNIELFTNDDKIRSFAKRYLWAEAARGCGECGECGECVPAQRRRRGGRGEPRLWRPCECRRYSKDEQDYVQALNMVTYECVVKDILCALPIWTTFLKIIKTMKTDPSAYHTWQMKLLLSQVEQLDKRSTAEMKVDGLEAHSEPLVSAEFTLAIKQKVALAFDAFELRLTPYLRKYVGLPSSRDFNNCEPLLKKALSAFLVYHDIKRGELRGCAGEEGGALVLAGGAGGAEGAARLGALLR</sequence>
<dbReference type="InterPro" id="IPR048971">
    <property type="entry name" value="Apc1_3rd"/>
</dbReference>
<dbReference type="Pfam" id="PF12859">
    <property type="entry name" value="ANAPC1"/>
    <property type="match status" value="1"/>
</dbReference>
<keyword evidence="5" id="KW-0131">Cell cycle</keyword>
<feature type="compositionally biased region" description="Low complexity" evidence="6">
    <location>
        <begin position="122"/>
        <end position="147"/>
    </location>
</feature>